<comment type="subcellular location">
    <subcellularLocation>
        <location evidence="4">Secreted</location>
        <location evidence="4">Extracellular space</location>
        <location evidence="4">Apoplast</location>
    </subcellularLocation>
</comment>
<protein>
    <recommendedName>
        <fullName evidence="4">Dirigent protein</fullName>
    </recommendedName>
</protein>
<dbReference type="Proteomes" id="UP000515124">
    <property type="component" value="Unplaced"/>
</dbReference>
<dbReference type="Pfam" id="PF03018">
    <property type="entry name" value="Dirigent"/>
    <property type="match status" value="1"/>
</dbReference>
<dbReference type="InterPro" id="IPR044859">
    <property type="entry name" value="Allene_oxi_cyc_Dirigent"/>
</dbReference>
<dbReference type="RefSeq" id="XP_021810484.1">
    <property type="nucleotide sequence ID" value="XM_021954792.1"/>
</dbReference>
<dbReference type="GO" id="GO:0009699">
    <property type="term" value="P:phenylpropanoid biosynthetic process"/>
    <property type="evidence" value="ECO:0007669"/>
    <property type="project" value="UniProtKB-ARBA"/>
</dbReference>
<keyword evidence="4" id="KW-0052">Apoplast</keyword>
<dbReference type="GO" id="GO:0048046">
    <property type="term" value="C:apoplast"/>
    <property type="evidence" value="ECO:0007669"/>
    <property type="project" value="UniProtKB-SubCell"/>
</dbReference>
<evidence type="ECO:0000313" key="7">
    <source>
        <dbReference type="RefSeq" id="XP_021810484.1"/>
    </source>
</evidence>
<organism evidence="6 7">
    <name type="scientific">Prunus avium</name>
    <name type="common">Cherry</name>
    <name type="synonym">Cerasus avium</name>
    <dbReference type="NCBI Taxonomy" id="42229"/>
    <lineage>
        <taxon>Eukaryota</taxon>
        <taxon>Viridiplantae</taxon>
        <taxon>Streptophyta</taxon>
        <taxon>Embryophyta</taxon>
        <taxon>Tracheophyta</taxon>
        <taxon>Spermatophyta</taxon>
        <taxon>Magnoliopsida</taxon>
        <taxon>eudicotyledons</taxon>
        <taxon>Gunneridae</taxon>
        <taxon>Pentapetalae</taxon>
        <taxon>rosids</taxon>
        <taxon>fabids</taxon>
        <taxon>Rosales</taxon>
        <taxon>Rosaceae</taxon>
        <taxon>Amygdaloideae</taxon>
        <taxon>Amygdaleae</taxon>
        <taxon>Prunus</taxon>
    </lineage>
</organism>
<dbReference type="KEGG" id="pavi:110753817"/>
<feature type="transmembrane region" description="Helical" evidence="5">
    <location>
        <begin position="35"/>
        <end position="55"/>
    </location>
</feature>
<sequence length="220" mass="24548">MLICYIRQHLNPNCPHTQTNKYRQTKKKEMEGSRFVLVLGLTLLTTAITPTLSTYHSATLPNVRHRQKVTRLHFYLFDIISGTKPSAVEVARPKGTKYDKSATPFGSVWAIDDALREGPEFTSKVVGNAQGLYVSSVQDENSLGLVMYADFGFTTGKFNGSSFSVFSRNPIMEPGERELAVVGGRGRFRMAKGFVKVKTQFLNATNGDAILEYKVTLVHY</sequence>
<accession>A0A6P5S4A2</accession>
<proteinExistence type="inferred from homology"/>
<keyword evidence="3 4" id="KW-0964">Secreted</keyword>
<keyword evidence="5" id="KW-0472">Membrane</keyword>
<keyword evidence="5" id="KW-1133">Transmembrane helix</keyword>
<gene>
    <name evidence="7" type="primary">LOC110753817</name>
</gene>
<dbReference type="InterPro" id="IPR004265">
    <property type="entry name" value="Dirigent"/>
</dbReference>
<dbReference type="PANTHER" id="PTHR21495">
    <property type="entry name" value="NUCLEOPORIN-RELATED"/>
    <property type="match status" value="1"/>
</dbReference>
<comment type="function">
    <text evidence="4">Dirigent proteins impart stereoselectivity on the phenoxy radical-coupling reaction, yielding optically active lignans from two molecules of coniferyl alcohol in the biosynthesis of lignans, flavonolignans, and alkaloids and thus plays a central role in plant secondary metabolism.</text>
</comment>
<evidence type="ECO:0000256" key="5">
    <source>
        <dbReference type="SAM" id="Phobius"/>
    </source>
</evidence>
<evidence type="ECO:0000256" key="4">
    <source>
        <dbReference type="RuleBase" id="RU363099"/>
    </source>
</evidence>
<dbReference type="GeneID" id="110753817"/>
<comment type="subunit">
    <text evidence="2 4">Homodimer.</text>
</comment>
<evidence type="ECO:0000256" key="3">
    <source>
        <dbReference type="ARBA" id="ARBA00022525"/>
    </source>
</evidence>
<dbReference type="AlphaFoldDB" id="A0A6P5S4A2"/>
<evidence type="ECO:0000256" key="1">
    <source>
        <dbReference type="ARBA" id="ARBA00010746"/>
    </source>
</evidence>
<evidence type="ECO:0000256" key="2">
    <source>
        <dbReference type="ARBA" id="ARBA00011738"/>
    </source>
</evidence>
<comment type="similarity">
    <text evidence="1 4">Belongs to the plant dirigent protein family.</text>
</comment>
<reference evidence="7" key="1">
    <citation type="submission" date="2025-08" db="UniProtKB">
        <authorList>
            <consortium name="RefSeq"/>
        </authorList>
    </citation>
    <scope>IDENTIFICATION</scope>
</reference>
<keyword evidence="5" id="KW-0812">Transmembrane</keyword>
<name>A0A6P5S4A2_PRUAV</name>
<dbReference type="Gene3D" id="2.40.480.10">
    <property type="entry name" value="Allene oxide cyclase-like"/>
    <property type="match status" value="1"/>
</dbReference>
<evidence type="ECO:0000313" key="6">
    <source>
        <dbReference type="Proteomes" id="UP000515124"/>
    </source>
</evidence>
<keyword evidence="6" id="KW-1185">Reference proteome</keyword>